<reference evidence="9 10" key="1">
    <citation type="submission" date="2024-09" db="EMBL/GenBank/DDBJ databases">
        <title>Chromosome-scale assembly of Riccia sorocarpa.</title>
        <authorList>
            <person name="Paukszto L."/>
        </authorList>
    </citation>
    <scope>NUCLEOTIDE SEQUENCE [LARGE SCALE GENOMIC DNA]</scope>
    <source>
        <strain evidence="9">LP-2024</strain>
        <tissue evidence="9">Aerial parts of the thallus</tissue>
    </source>
</reference>
<evidence type="ECO:0000256" key="2">
    <source>
        <dbReference type="ARBA" id="ARBA00022679"/>
    </source>
</evidence>
<dbReference type="PROSITE" id="PS00108">
    <property type="entry name" value="PROTEIN_KINASE_ST"/>
    <property type="match status" value="1"/>
</dbReference>
<feature type="compositionally biased region" description="Basic and acidic residues" evidence="7">
    <location>
        <begin position="184"/>
        <end position="200"/>
    </location>
</feature>
<feature type="region of interest" description="Disordered" evidence="7">
    <location>
        <begin position="27"/>
        <end position="46"/>
    </location>
</feature>
<dbReference type="PROSITE" id="PS50011">
    <property type="entry name" value="PROTEIN_KINASE_DOM"/>
    <property type="match status" value="1"/>
</dbReference>
<dbReference type="Gene3D" id="3.30.200.20">
    <property type="entry name" value="Phosphorylase Kinase, domain 1"/>
    <property type="match status" value="1"/>
</dbReference>
<keyword evidence="3 6" id="KW-0547">Nucleotide-binding</keyword>
<evidence type="ECO:0000256" key="1">
    <source>
        <dbReference type="ARBA" id="ARBA00022527"/>
    </source>
</evidence>
<dbReference type="Pfam" id="PF23180">
    <property type="entry name" value="ALE2_N"/>
    <property type="match status" value="1"/>
</dbReference>
<feature type="domain" description="Protein kinase" evidence="8">
    <location>
        <begin position="535"/>
        <end position="809"/>
    </location>
</feature>
<gene>
    <name evidence="9" type="ORF">R1sor_011257</name>
</gene>
<dbReference type="InterPro" id="IPR011009">
    <property type="entry name" value="Kinase-like_dom_sf"/>
</dbReference>
<dbReference type="PROSITE" id="PS00107">
    <property type="entry name" value="PROTEIN_KINASE_ATP"/>
    <property type="match status" value="1"/>
</dbReference>
<keyword evidence="5 6" id="KW-0067">ATP-binding</keyword>
<dbReference type="GO" id="GO:0005524">
    <property type="term" value="F:ATP binding"/>
    <property type="evidence" value="ECO:0007669"/>
    <property type="project" value="UniProtKB-UniRule"/>
</dbReference>
<keyword evidence="2" id="KW-0808">Transferase</keyword>
<feature type="compositionally biased region" description="Pro residues" evidence="7">
    <location>
        <begin position="241"/>
        <end position="256"/>
    </location>
</feature>
<dbReference type="PANTHER" id="PTHR47989">
    <property type="entry name" value="OS01G0750732 PROTEIN"/>
    <property type="match status" value="1"/>
</dbReference>
<dbReference type="EMBL" id="JBJQOH010000002">
    <property type="protein sequence ID" value="KAL3697181.1"/>
    <property type="molecule type" value="Genomic_DNA"/>
</dbReference>
<dbReference type="AlphaFoldDB" id="A0ABD3I4H7"/>
<evidence type="ECO:0000256" key="4">
    <source>
        <dbReference type="ARBA" id="ARBA00022777"/>
    </source>
</evidence>
<organism evidence="9 10">
    <name type="scientific">Riccia sorocarpa</name>
    <dbReference type="NCBI Taxonomy" id="122646"/>
    <lineage>
        <taxon>Eukaryota</taxon>
        <taxon>Viridiplantae</taxon>
        <taxon>Streptophyta</taxon>
        <taxon>Embryophyta</taxon>
        <taxon>Marchantiophyta</taxon>
        <taxon>Marchantiopsida</taxon>
        <taxon>Marchantiidae</taxon>
        <taxon>Marchantiales</taxon>
        <taxon>Ricciaceae</taxon>
        <taxon>Riccia</taxon>
    </lineage>
</organism>
<evidence type="ECO:0000313" key="9">
    <source>
        <dbReference type="EMBL" id="KAL3697181.1"/>
    </source>
</evidence>
<evidence type="ECO:0000256" key="3">
    <source>
        <dbReference type="ARBA" id="ARBA00022741"/>
    </source>
</evidence>
<evidence type="ECO:0000256" key="5">
    <source>
        <dbReference type="ARBA" id="ARBA00022840"/>
    </source>
</evidence>
<dbReference type="InterPro" id="IPR017441">
    <property type="entry name" value="Protein_kinase_ATP_BS"/>
</dbReference>
<feature type="region of interest" description="Disordered" evidence="7">
    <location>
        <begin position="819"/>
        <end position="871"/>
    </location>
</feature>
<evidence type="ECO:0000256" key="6">
    <source>
        <dbReference type="PROSITE-ProRule" id="PRU10141"/>
    </source>
</evidence>
<keyword evidence="10" id="KW-1185">Reference proteome</keyword>
<dbReference type="InterPro" id="IPR001245">
    <property type="entry name" value="Ser-Thr/Tyr_kinase_cat_dom"/>
</dbReference>
<feature type="region of interest" description="Disordered" evidence="7">
    <location>
        <begin position="177"/>
        <end position="200"/>
    </location>
</feature>
<dbReference type="InterPro" id="IPR008271">
    <property type="entry name" value="Ser/Thr_kinase_AS"/>
</dbReference>
<dbReference type="Gene3D" id="1.10.510.10">
    <property type="entry name" value="Transferase(Phosphotransferase) domain 1"/>
    <property type="match status" value="1"/>
</dbReference>
<dbReference type="InterPro" id="IPR000719">
    <property type="entry name" value="Prot_kinase_dom"/>
</dbReference>
<evidence type="ECO:0000313" key="10">
    <source>
        <dbReference type="Proteomes" id="UP001633002"/>
    </source>
</evidence>
<feature type="region of interest" description="Disordered" evidence="7">
    <location>
        <begin position="240"/>
        <end position="269"/>
    </location>
</feature>
<dbReference type="PANTHER" id="PTHR47989:SF45">
    <property type="entry name" value="OS01G0709500 PROTEIN"/>
    <property type="match status" value="1"/>
</dbReference>
<name>A0ABD3I4H7_9MARC</name>
<sequence>MLRNTLAPLAASVKECGLPEEILAKQAGTNASHKNPPCRSSKPNGKPTAVALGARAIQYQGKEAGTRLGSQQAWTKRGRYAVGCSHARSSPSSVRRKRCDHQWRTAACLLRGMVDRHPVSPDVLSEKTCRRWYCGTGILISVLLLASTLVSSYNTPGYGLRVAEDVLSPPSPGWAKLRNLPSGVEERTGSQEQRSRGNEEELFPERIVYRRRAASPYQSPILPGLPSRRSQLATTYEVQPLPVPPTRPVTAGPPAPSNDIAPATPPSVPAPPPMADCKCKDGYTSTPTGSPCGCVIPIQVGLELGVNLDTFFPLVSELSKELAEGSFLQLSQVRITNAKTVSNDQDKTEVHADLVPLGVAFDNTTAQLIAQRFWTRQVGINQTLFGNYSILFVNYPGLPSSPPSQASGPNSDGSVKGGGGSPSGSHVPGSPAEPGVRTENKFSKGTIVIISLTSAAGTAVLLGAIWLVAIKCCRTESSAVGEDTFLPDAKKSAGSTLPSTMDSFTTLSYSSNFASYIASARNFSALEIQRATDNFKEENIVGEGGFGRVYQGRLDDGSKVAVKVLTREDDREYLAEAELLSRLHHRNLVKLLGICIEGGVRALVYELITNGSVESHLHGPDREIGPLSWDARIKIALGAARGLAYLHEDSNPRVIHRDFKASNILLEEDFTPKISDFGLAKVASEGGGGEHISTRVMGTFGYVAPEYAMTGHLLVKSDVYSYGVVLLELLSGRKPVDMSQPRGEENLVTWARPLLSTKEGLDILLDPVLQGGVPEDHLIKVAGIASMCVQPEVSQRPFMGEVVQALKLVYNDSDASDGRISFNGSGAEVPSGQGTGTREPLGPQSSYRPSSLPAGPFSSGPSRSAESEPLPRPISASAVLSSSSRFIRQLSGSFRRYGSSSGPVRTTRSRPAWYKVRYPRGGTMSDHHNSKFEIELERDYFELWP</sequence>
<keyword evidence="1" id="KW-0723">Serine/threonine-protein kinase</keyword>
<feature type="region of interest" description="Disordered" evidence="7">
    <location>
        <begin position="401"/>
        <end position="438"/>
    </location>
</feature>
<accession>A0ABD3I4H7</accession>
<comment type="caution">
    <text evidence="9">The sequence shown here is derived from an EMBL/GenBank/DDBJ whole genome shotgun (WGS) entry which is preliminary data.</text>
</comment>
<keyword evidence="4" id="KW-0418">Kinase</keyword>
<dbReference type="FunFam" id="3.30.200.20:FF:000015">
    <property type="entry name" value="Somatic embryogenesis receptor kinase 1"/>
    <property type="match status" value="1"/>
</dbReference>
<dbReference type="SUPFAM" id="SSF56112">
    <property type="entry name" value="Protein kinase-like (PK-like)"/>
    <property type="match status" value="1"/>
</dbReference>
<feature type="binding site" evidence="6">
    <location>
        <position position="563"/>
    </location>
    <ligand>
        <name>ATP</name>
        <dbReference type="ChEBI" id="CHEBI:30616"/>
    </ligand>
</feature>
<dbReference type="GO" id="GO:0004674">
    <property type="term" value="F:protein serine/threonine kinase activity"/>
    <property type="evidence" value="ECO:0007669"/>
    <property type="project" value="UniProtKB-KW"/>
</dbReference>
<dbReference type="CDD" id="cd14066">
    <property type="entry name" value="STKc_IRAK"/>
    <property type="match status" value="1"/>
</dbReference>
<evidence type="ECO:0000259" key="8">
    <source>
        <dbReference type="PROSITE" id="PS50011"/>
    </source>
</evidence>
<dbReference type="Proteomes" id="UP001633002">
    <property type="component" value="Unassembled WGS sequence"/>
</dbReference>
<protein>
    <recommendedName>
        <fullName evidence="8">Protein kinase domain-containing protein</fullName>
    </recommendedName>
</protein>
<proteinExistence type="predicted"/>
<dbReference type="FunFam" id="1.10.510.10:FF:000051">
    <property type="entry name" value="Receptor-like serine/threonine-protein kinase ALE2"/>
    <property type="match status" value="1"/>
</dbReference>
<dbReference type="Pfam" id="PF07714">
    <property type="entry name" value="PK_Tyr_Ser-Thr"/>
    <property type="match status" value="1"/>
</dbReference>
<evidence type="ECO:0000256" key="7">
    <source>
        <dbReference type="SAM" id="MobiDB-lite"/>
    </source>
</evidence>
<dbReference type="InterPro" id="IPR057597">
    <property type="entry name" value="ALE2_N"/>
</dbReference>